<dbReference type="GO" id="GO:0032868">
    <property type="term" value="P:response to insulin"/>
    <property type="evidence" value="ECO:0007669"/>
    <property type="project" value="Ensembl"/>
</dbReference>
<evidence type="ECO:0000256" key="5">
    <source>
        <dbReference type="SAM" id="MobiDB-lite"/>
    </source>
</evidence>
<evidence type="ECO:0000256" key="3">
    <source>
        <dbReference type="ARBA" id="ARBA00022490"/>
    </source>
</evidence>
<dbReference type="PANTHER" id="PTHR12474:SF2">
    <property type="entry name" value="SESTRIN-2"/>
    <property type="match status" value="1"/>
</dbReference>
<dbReference type="GO" id="GO:0009749">
    <property type="term" value="P:response to glucose"/>
    <property type="evidence" value="ECO:0007669"/>
    <property type="project" value="Ensembl"/>
</dbReference>
<evidence type="ECO:0000256" key="2">
    <source>
        <dbReference type="ARBA" id="ARBA00008350"/>
    </source>
</evidence>
<keyword evidence="7" id="KW-1185">Reference proteome</keyword>
<dbReference type="GO" id="GO:0072593">
    <property type="term" value="P:reactive oxygen species metabolic process"/>
    <property type="evidence" value="ECO:0007669"/>
    <property type="project" value="Ensembl"/>
</dbReference>
<dbReference type="GO" id="GO:0034599">
    <property type="term" value="P:cellular response to oxidative stress"/>
    <property type="evidence" value="ECO:0007669"/>
    <property type="project" value="Ensembl"/>
</dbReference>
<dbReference type="GO" id="GO:0042593">
    <property type="term" value="P:glucose homeostasis"/>
    <property type="evidence" value="ECO:0007669"/>
    <property type="project" value="Ensembl"/>
</dbReference>
<dbReference type="InterPro" id="IPR029032">
    <property type="entry name" value="AhpD-like"/>
</dbReference>
<dbReference type="GeneTree" id="ENSGT00950000183168"/>
<dbReference type="GO" id="GO:1990316">
    <property type="term" value="C:Atg1/ULK1 kinase complex"/>
    <property type="evidence" value="ECO:0007669"/>
    <property type="project" value="Ensembl"/>
</dbReference>
<dbReference type="GO" id="GO:0006635">
    <property type="term" value="P:fatty acid beta-oxidation"/>
    <property type="evidence" value="ECO:0007669"/>
    <property type="project" value="Ensembl"/>
</dbReference>
<dbReference type="PANTHER" id="PTHR12474">
    <property type="entry name" value="P53 REGULATED PA26 NUCLEAR PROTEIN SESTRIN"/>
    <property type="match status" value="1"/>
</dbReference>
<dbReference type="GO" id="GO:0085020">
    <property type="term" value="P:protein K6-linked ubiquitination"/>
    <property type="evidence" value="ECO:0007669"/>
    <property type="project" value="Ensembl"/>
</dbReference>
<dbReference type="GO" id="GO:0005765">
    <property type="term" value="C:lysosomal membrane"/>
    <property type="evidence" value="ECO:0007669"/>
    <property type="project" value="Ensembl"/>
</dbReference>
<dbReference type="GO" id="GO:0042149">
    <property type="term" value="P:cellular response to glucose starvation"/>
    <property type="evidence" value="ECO:0007669"/>
    <property type="project" value="Ensembl"/>
</dbReference>
<dbReference type="GO" id="GO:1900182">
    <property type="term" value="P:positive regulation of protein localization to nucleus"/>
    <property type="evidence" value="ECO:0007669"/>
    <property type="project" value="Ensembl"/>
</dbReference>
<reference evidence="6 7" key="1">
    <citation type="journal article" date="2010" name="Nature">
        <title>The genome of a songbird.</title>
        <authorList>
            <person name="Warren W.C."/>
            <person name="Clayton D.F."/>
            <person name="Ellegren H."/>
            <person name="Arnold A.P."/>
            <person name="Hillier L.W."/>
            <person name="Kunstner A."/>
            <person name="Searle S."/>
            <person name="White S."/>
            <person name="Vilella A.J."/>
            <person name="Fairley S."/>
            <person name="Heger A."/>
            <person name="Kong L."/>
            <person name="Ponting C.P."/>
            <person name="Jarvis E.D."/>
            <person name="Mello C.V."/>
            <person name="Minx P."/>
            <person name="Lovell P."/>
            <person name="Velho T.A."/>
            <person name="Ferris M."/>
            <person name="Balakrishnan C.N."/>
            <person name="Sinha S."/>
            <person name="Blatti C."/>
            <person name="London S.E."/>
            <person name="Li Y."/>
            <person name="Lin Y.C."/>
            <person name="George J."/>
            <person name="Sweedler J."/>
            <person name="Southey B."/>
            <person name="Gunaratne P."/>
            <person name="Watson M."/>
            <person name="Nam K."/>
            <person name="Backstrom N."/>
            <person name="Smeds L."/>
            <person name="Nabholz B."/>
            <person name="Itoh Y."/>
            <person name="Whitney O."/>
            <person name="Pfenning A.R."/>
            <person name="Howard J."/>
            <person name="Volker M."/>
            <person name="Skinner B.M."/>
            <person name="Griffin D.K."/>
            <person name="Ye L."/>
            <person name="McLaren W.M."/>
            <person name="Flicek P."/>
            <person name="Quesada V."/>
            <person name="Velasco G."/>
            <person name="Lopez-Otin C."/>
            <person name="Puente X.S."/>
            <person name="Olender T."/>
            <person name="Lancet D."/>
            <person name="Smit A.F."/>
            <person name="Hubley R."/>
            <person name="Konkel M.K."/>
            <person name="Walker J.A."/>
            <person name="Batzer M.A."/>
            <person name="Gu W."/>
            <person name="Pollock D.D."/>
            <person name="Chen L."/>
            <person name="Cheng Z."/>
            <person name="Eichler E.E."/>
            <person name="Stapley J."/>
            <person name="Slate J."/>
            <person name="Ekblom R."/>
            <person name="Birkhead T."/>
            <person name="Burke T."/>
            <person name="Burt D."/>
            <person name="Scharff C."/>
            <person name="Adam I."/>
            <person name="Richard H."/>
            <person name="Sultan M."/>
            <person name="Soldatov A."/>
            <person name="Lehrach H."/>
            <person name="Edwards S.V."/>
            <person name="Yang S.P."/>
            <person name="Li X."/>
            <person name="Graves T."/>
            <person name="Fulton L."/>
            <person name="Nelson J."/>
            <person name="Chinwalla A."/>
            <person name="Hou S."/>
            <person name="Mardis E.R."/>
            <person name="Wilson R.K."/>
        </authorList>
    </citation>
    <scope>NUCLEOTIDE SEQUENCE [LARGE SCALE GENOMIC DNA]</scope>
</reference>
<proteinExistence type="inferred from homology"/>
<dbReference type="GO" id="GO:0032542">
    <property type="term" value="F:sulfiredoxin activity"/>
    <property type="evidence" value="ECO:0007669"/>
    <property type="project" value="Ensembl"/>
</dbReference>
<feature type="compositionally biased region" description="Low complexity" evidence="5">
    <location>
        <begin position="368"/>
        <end position="379"/>
    </location>
</feature>
<dbReference type="GO" id="GO:0005634">
    <property type="term" value="C:nucleus"/>
    <property type="evidence" value="ECO:0007669"/>
    <property type="project" value="InterPro"/>
</dbReference>
<dbReference type="Pfam" id="PF04636">
    <property type="entry name" value="PA26"/>
    <property type="match status" value="2"/>
</dbReference>
<gene>
    <name evidence="6" type="primary">SESN2</name>
</gene>
<feature type="region of interest" description="Disordered" evidence="5">
    <location>
        <begin position="1"/>
        <end position="29"/>
    </location>
</feature>
<dbReference type="GO" id="GO:1904263">
    <property type="term" value="P:positive regulation of TORC1 signaling"/>
    <property type="evidence" value="ECO:0007669"/>
    <property type="project" value="Ensembl"/>
</dbReference>
<dbReference type="GO" id="GO:0005739">
    <property type="term" value="C:mitochondrion"/>
    <property type="evidence" value="ECO:0007669"/>
    <property type="project" value="GOC"/>
</dbReference>
<reference evidence="6" key="2">
    <citation type="submission" date="2025-08" db="UniProtKB">
        <authorList>
            <consortium name="Ensembl"/>
        </authorList>
    </citation>
    <scope>IDENTIFICATION</scope>
</reference>
<dbReference type="GO" id="GO:0031588">
    <property type="term" value="C:nucleotide-activated protein kinase complex"/>
    <property type="evidence" value="ECO:0007669"/>
    <property type="project" value="Ensembl"/>
</dbReference>
<dbReference type="GO" id="GO:0007005">
    <property type="term" value="P:mitochondrion organization"/>
    <property type="evidence" value="ECO:0007669"/>
    <property type="project" value="Ensembl"/>
</dbReference>
<dbReference type="Ensembl" id="ENSTGUT00000034187.1">
    <property type="protein sequence ID" value="ENSTGUP00000030536.1"/>
    <property type="gene ID" value="ENSTGUG00000000945.2"/>
</dbReference>
<dbReference type="GO" id="GO:0070534">
    <property type="term" value="P:protein K63-linked ubiquitination"/>
    <property type="evidence" value="ECO:0007669"/>
    <property type="project" value="Ensembl"/>
</dbReference>
<evidence type="ECO:0000256" key="1">
    <source>
        <dbReference type="ARBA" id="ARBA00004496"/>
    </source>
</evidence>
<dbReference type="GO" id="GO:0031932">
    <property type="term" value="C:TORC2 complex"/>
    <property type="evidence" value="ECO:0007669"/>
    <property type="project" value="Ensembl"/>
</dbReference>
<organism evidence="6 7">
    <name type="scientific">Taeniopygia guttata</name>
    <name type="common">Zebra finch</name>
    <name type="synonym">Poephila guttata</name>
    <dbReference type="NCBI Taxonomy" id="59729"/>
    <lineage>
        <taxon>Eukaryota</taxon>
        <taxon>Metazoa</taxon>
        <taxon>Chordata</taxon>
        <taxon>Craniata</taxon>
        <taxon>Vertebrata</taxon>
        <taxon>Euteleostomi</taxon>
        <taxon>Archelosauria</taxon>
        <taxon>Archosauria</taxon>
        <taxon>Dinosauria</taxon>
        <taxon>Saurischia</taxon>
        <taxon>Theropoda</taxon>
        <taxon>Coelurosauria</taxon>
        <taxon>Aves</taxon>
        <taxon>Neognathae</taxon>
        <taxon>Neoaves</taxon>
        <taxon>Telluraves</taxon>
        <taxon>Australaves</taxon>
        <taxon>Passeriformes</taxon>
        <taxon>Passeroidea</taxon>
        <taxon>Estrildidae</taxon>
        <taxon>Estrildinae</taxon>
        <taxon>Taeniopygia</taxon>
    </lineage>
</organism>
<dbReference type="GO" id="GO:0005092">
    <property type="term" value="F:GDP-dissociation inhibitor activity"/>
    <property type="evidence" value="ECO:0007669"/>
    <property type="project" value="Ensembl"/>
</dbReference>
<evidence type="ECO:0000256" key="4">
    <source>
        <dbReference type="ARBA" id="ARBA00049242"/>
    </source>
</evidence>
<dbReference type="GO" id="GO:1990253">
    <property type="term" value="P:cellular response to leucine starvation"/>
    <property type="evidence" value="ECO:0007669"/>
    <property type="project" value="Ensembl"/>
</dbReference>
<feature type="region of interest" description="Disordered" evidence="5">
    <location>
        <begin position="215"/>
        <end position="240"/>
    </location>
</feature>
<dbReference type="GO" id="GO:0046323">
    <property type="term" value="P:D-glucose import"/>
    <property type="evidence" value="ECO:0007669"/>
    <property type="project" value="Ensembl"/>
</dbReference>
<evidence type="ECO:0000313" key="7">
    <source>
        <dbReference type="Proteomes" id="UP000007754"/>
    </source>
</evidence>
<dbReference type="AlphaFoldDB" id="A0A674H7F8"/>
<dbReference type="GO" id="GO:0032042">
    <property type="term" value="P:mitochondrial DNA metabolic process"/>
    <property type="evidence" value="ECO:0007669"/>
    <property type="project" value="Ensembl"/>
</dbReference>
<dbReference type="InterPro" id="IPR006730">
    <property type="entry name" value="Sestrin"/>
</dbReference>
<keyword evidence="3" id="KW-0963">Cytoplasm</keyword>
<comment type="catalytic activity">
    <reaction evidence="4">
        <text>a hydroperoxide + L-cysteinyl-[protein] = S-hydroxy-L-cysteinyl-[protein] + an alcohol</text>
        <dbReference type="Rhea" id="RHEA:67124"/>
        <dbReference type="Rhea" id="RHEA-COMP:10131"/>
        <dbReference type="Rhea" id="RHEA-COMP:17193"/>
        <dbReference type="ChEBI" id="CHEBI:29950"/>
        <dbReference type="ChEBI" id="CHEBI:30879"/>
        <dbReference type="ChEBI" id="CHEBI:35924"/>
        <dbReference type="ChEBI" id="CHEBI:61973"/>
    </reaction>
    <physiologicalReaction direction="left-to-right" evidence="4">
        <dbReference type="Rhea" id="RHEA:67125"/>
    </physiologicalReaction>
</comment>
<reference evidence="6" key="3">
    <citation type="submission" date="2025-09" db="UniProtKB">
        <authorList>
            <consortium name="Ensembl"/>
        </authorList>
    </citation>
    <scope>IDENTIFICATION</scope>
</reference>
<protein>
    <submittedName>
        <fullName evidence="6">Sestrin 2</fullName>
    </submittedName>
</protein>
<dbReference type="SUPFAM" id="SSF69118">
    <property type="entry name" value="AhpD-like"/>
    <property type="match status" value="2"/>
</dbReference>
<dbReference type="GO" id="GO:0004601">
    <property type="term" value="F:peroxidase activity"/>
    <property type="evidence" value="ECO:0007669"/>
    <property type="project" value="Ensembl"/>
</dbReference>
<dbReference type="GO" id="GO:0141161">
    <property type="term" value="P:regulation of cAMP/PKA signal transduction"/>
    <property type="evidence" value="ECO:0007669"/>
    <property type="project" value="Ensembl"/>
</dbReference>
<dbReference type="GO" id="GO:1902010">
    <property type="term" value="P:negative regulation of translation in response to endoplasmic reticulum stress"/>
    <property type="evidence" value="ECO:0007669"/>
    <property type="project" value="Ensembl"/>
</dbReference>
<dbReference type="GO" id="GO:0140311">
    <property type="term" value="F:protein sequestering activity"/>
    <property type="evidence" value="ECO:0007669"/>
    <property type="project" value="Ensembl"/>
</dbReference>
<dbReference type="GO" id="GO:0030308">
    <property type="term" value="P:negative regulation of cell growth"/>
    <property type="evidence" value="ECO:0007669"/>
    <property type="project" value="Ensembl"/>
</dbReference>
<dbReference type="GO" id="GO:0051897">
    <property type="term" value="P:positive regulation of phosphatidylinositol 3-kinase/protein kinase B signal transduction"/>
    <property type="evidence" value="ECO:0007669"/>
    <property type="project" value="Ensembl"/>
</dbReference>
<dbReference type="GO" id="GO:1904262">
    <property type="term" value="P:negative regulation of TORC1 signaling"/>
    <property type="evidence" value="ECO:0007669"/>
    <property type="project" value="Ensembl"/>
</dbReference>
<dbReference type="GO" id="GO:0071233">
    <property type="term" value="P:cellular response to L-leucine"/>
    <property type="evidence" value="ECO:0007669"/>
    <property type="project" value="Ensembl"/>
</dbReference>
<dbReference type="GO" id="GO:0042731">
    <property type="term" value="F:PH domain binding"/>
    <property type="evidence" value="ECO:0007669"/>
    <property type="project" value="Ensembl"/>
</dbReference>
<dbReference type="GO" id="GO:0070328">
    <property type="term" value="P:triglyceride homeostasis"/>
    <property type="evidence" value="ECO:0007669"/>
    <property type="project" value="Ensembl"/>
</dbReference>
<sequence length="616" mass="68402">MEPPKQPLPPGARSGDSGQRRCPFRRRGTSRGVRIQPWCSGVPGSCFLGGSPLRLGDVGKSGGLQLAALHFPPLLILQVPQEGGESSLHQLLEAFVPAGRVDHVALVMGLHPQYLSSFWKTQYLLLRMDGPLPYHKRHYIAIMVSSGPWGRGDTGVCEGSQHCCSGGIWDPTVGPLSDLTSQKLRTPFGVGAHPGYPNTLPPGPLGTGPDREGEIWINPQGKSPRSDVGRGGSLPWLAAGGGQQPGLGADRCFSPQAAARHRCSYLVGLHMGEFLQVGGNPAWLQGLHCAPQKLRNLNEVNKLLAHRPWLITKEHIEALLKPGQDSWSLAELVQALVLLTHYHSLASFVFGCGIKPEEEQDVGSSCWAPSPHSNSSPASGDTMGGSGATDAMQEVQVLMERMKLLQENQLEEEGVTQEEMATRFELEKTESLLVPSSDILDPSLQSNIRCFLEDPEFGYKDFTRRGEQAPPTFRAQDYTWEDHGYSLINRLYPEVGQLLDEKFQVVYNLTYNTIAMHCGVDTSVLRRAIWNYVHCVFGIRYDDYDYGEVNQLLERNLKVYIKTVACYPERTTKQIYAQFWRHFKHSEKVHINLLLLEARMQAALLYALRAVTRYMT</sequence>
<evidence type="ECO:0000313" key="6">
    <source>
        <dbReference type="Ensembl" id="ENSTGUP00000030536.1"/>
    </source>
</evidence>
<dbReference type="InParanoid" id="A0A674H7F8"/>
<dbReference type="GO" id="GO:0006111">
    <property type="term" value="P:regulation of gluconeogenesis"/>
    <property type="evidence" value="ECO:0007669"/>
    <property type="project" value="Ensembl"/>
</dbReference>
<dbReference type="Proteomes" id="UP000007754">
    <property type="component" value="Chromosome 23"/>
</dbReference>
<dbReference type="GO" id="GO:0044877">
    <property type="term" value="F:protein-containing complex binding"/>
    <property type="evidence" value="ECO:0007669"/>
    <property type="project" value="Ensembl"/>
</dbReference>
<feature type="region of interest" description="Disordered" evidence="5">
    <location>
        <begin position="361"/>
        <end position="388"/>
    </location>
</feature>
<feature type="compositionally biased region" description="Pro residues" evidence="5">
    <location>
        <begin position="1"/>
        <end position="10"/>
    </location>
</feature>
<name>A0A674H7F8_TAEGU</name>
<dbReference type="GO" id="GO:1901031">
    <property type="term" value="P:regulation of response to reactive oxygen species"/>
    <property type="evidence" value="ECO:0007669"/>
    <property type="project" value="InterPro"/>
</dbReference>
<comment type="subcellular location">
    <subcellularLocation>
        <location evidence="1">Cytoplasm</location>
    </subcellularLocation>
</comment>
<comment type="similarity">
    <text evidence="2">Belongs to the sestrin family.</text>
</comment>
<dbReference type="GO" id="GO:1904504">
    <property type="term" value="P:positive regulation of lipophagy"/>
    <property type="evidence" value="ECO:0007669"/>
    <property type="project" value="Ensembl"/>
</dbReference>
<dbReference type="GO" id="GO:0030330">
    <property type="term" value="P:DNA damage response, signal transduction by p53 class mediator"/>
    <property type="evidence" value="ECO:0007669"/>
    <property type="project" value="Ensembl"/>
</dbReference>
<accession>A0A674H7F8</accession>
<dbReference type="GO" id="GO:0070728">
    <property type="term" value="F:L-leucine binding"/>
    <property type="evidence" value="ECO:0007669"/>
    <property type="project" value="Ensembl"/>
</dbReference>